<dbReference type="Gene3D" id="1.10.287.470">
    <property type="entry name" value="Helix hairpin bin"/>
    <property type="match status" value="1"/>
</dbReference>
<dbReference type="Gene3D" id="2.40.420.20">
    <property type="match status" value="1"/>
</dbReference>
<reference evidence="4" key="1">
    <citation type="submission" date="2015-09" db="EMBL/GenBank/DDBJ databases">
        <authorList>
            <person name="Rodrigo-Torres Lidia"/>
            <person name="Arahal R.David."/>
        </authorList>
    </citation>
    <scope>NUCLEOTIDE SEQUENCE [LARGE SCALE GENOMIC DNA]</scope>
    <source>
        <strain evidence="4">CECT 5114</strain>
    </source>
</reference>
<evidence type="ECO:0000313" key="4">
    <source>
        <dbReference type="Proteomes" id="UP000051184"/>
    </source>
</evidence>
<dbReference type="EMBL" id="CYUE01000003">
    <property type="protein sequence ID" value="CUK24785.1"/>
    <property type="molecule type" value="Genomic_DNA"/>
</dbReference>
<dbReference type="SUPFAM" id="SSF111369">
    <property type="entry name" value="HlyD-like secretion proteins"/>
    <property type="match status" value="1"/>
</dbReference>
<comment type="similarity">
    <text evidence="1">Belongs to the membrane fusion protein (MFP) (TC 8.A.1) family.</text>
</comment>
<protein>
    <submittedName>
        <fullName evidence="3">Toluene efflux pump periplasmic linker protein TtgD</fullName>
    </submittedName>
</protein>
<sequence>MYRPLLAAAFAVLATPQLALAQEEQSLVKLVTVNAGADQVTRVFFGQVAAKETVDLAFQVAGQIVQLPIVEGAVVPEGAVIAQLDLEPFELALDQAVVQKDQADRTVERLTKLQGNTVSQVTVDDAQTQAQLADISQRNAQRSLNNATLHAPFDALVASRNVAKFSTINAGTPVARLHDMSDLRIEIDVPEVLFQRAGRDPDVTLSAKFPASDTVFPLEVREFNAETSAVGQTFRITLGMTPPDDLVVLPGSSVTVSATLSNNDQRILIPASAIKNANDGTPMALVFEPAGADEGTLRAVDIEIVPDVNGNVQVVSGLSDGQEIVASGASRLTDGASARRFTGFAN</sequence>
<dbReference type="NCBIfam" id="TIGR01730">
    <property type="entry name" value="RND_mfp"/>
    <property type="match status" value="1"/>
</dbReference>
<dbReference type="OrthoDB" id="9813967at2"/>
<dbReference type="AlphaFoldDB" id="A0A0P1IMM0"/>
<dbReference type="PANTHER" id="PTHR30469:SF20">
    <property type="entry name" value="EFFLUX RND TRANSPORTER PERIPLASMIC ADAPTOR SUBUNIT"/>
    <property type="match status" value="1"/>
</dbReference>
<name>A0A0P1IMM0_9RHOB</name>
<evidence type="ECO:0000313" key="3">
    <source>
        <dbReference type="EMBL" id="CUK24785.1"/>
    </source>
</evidence>
<keyword evidence="4" id="KW-1185">Reference proteome</keyword>
<dbReference type="Proteomes" id="UP000051184">
    <property type="component" value="Unassembled WGS sequence"/>
</dbReference>
<dbReference type="STRING" id="1715691.TA5113_00220"/>
<dbReference type="GO" id="GO:1990281">
    <property type="term" value="C:efflux pump complex"/>
    <property type="evidence" value="ECO:0007669"/>
    <property type="project" value="TreeGrafter"/>
</dbReference>
<dbReference type="RefSeq" id="WP_058313807.1">
    <property type="nucleotide sequence ID" value="NZ_CYTO01000003.1"/>
</dbReference>
<dbReference type="InterPro" id="IPR006143">
    <property type="entry name" value="RND_pump_MFP"/>
</dbReference>
<gene>
    <name evidence="3" type="primary">ttgD</name>
    <name evidence="3" type="ORF">TA5114_00571</name>
</gene>
<keyword evidence="2" id="KW-0732">Signal</keyword>
<dbReference type="PANTHER" id="PTHR30469">
    <property type="entry name" value="MULTIDRUG RESISTANCE PROTEIN MDTA"/>
    <property type="match status" value="1"/>
</dbReference>
<accession>A0A0P1IMM0</accession>
<dbReference type="GO" id="GO:0015562">
    <property type="term" value="F:efflux transmembrane transporter activity"/>
    <property type="evidence" value="ECO:0007669"/>
    <property type="project" value="TreeGrafter"/>
</dbReference>
<feature type="chain" id="PRO_5006065423" evidence="2">
    <location>
        <begin position="22"/>
        <end position="346"/>
    </location>
</feature>
<evidence type="ECO:0000256" key="1">
    <source>
        <dbReference type="ARBA" id="ARBA00009477"/>
    </source>
</evidence>
<dbReference type="Gene3D" id="2.40.30.170">
    <property type="match status" value="1"/>
</dbReference>
<organism evidence="3 4">
    <name type="scientific">Cognatishimia activa</name>
    <dbReference type="NCBI Taxonomy" id="1715691"/>
    <lineage>
        <taxon>Bacteria</taxon>
        <taxon>Pseudomonadati</taxon>
        <taxon>Pseudomonadota</taxon>
        <taxon>Alphaproteobacteria</taxon>
        <taxon>Rhodobacterales</taxon>
        <taxon>Paracoccaceae</taxon>
        <taxon>Cognatishimia</taxon>
    </lineage>
</organism>
<proteinExistence type="inferred from homology"/>
<evidence type="ECO:0000256" key="2">
    <source>
        <dbReference type="SAM" id="SignalP"/>
    </source>
</evidence>
<feature type="signal peptide" evidence="2">
    <location>
        <begin position="1"/>
        <end position="21"/>
    </location>
</feature>
<dbReference type="Gene3D" id="2.40.50.100">
    <property type="match status" value="1"/>
</dbReference>